<reference evidence="1" key="1">
    <citation type="journal article" date="2021" name="Proc. Natl. Acad. Sci. U.S.A.">
        <title>A Catalog of Tens of Thousands of Viruses from Human Metagenomes Reveals Hidden Associations with Chronic Diseases.</title>
        <authorList>
            <person name="Tisza M.J."/>
            <person name="Buck C.B."/>
        </authorList>
    </citation>
    <scope>NUCLEOTIDE SEQUENCE</scope>
    <source>
        <strain evidence="1">Ctnpt50</strain>
    </source>
</reference>
<name>A0A8S5SD74_9CAUD</name>
<evidence type="ECO:0000313" key="1">
    <source>
        <dbReference type="EMBL" id="DAF48988.1"/>
    </source>
</evidence>
<protein>
    <submittedName>
        <fullName evidence="1">Uncharacterized protein</fullName>
    </submittedName>
</protein>
<dbReference type="EMBL" id="BK032577">
    <property type="protein sequence ID" value="DAF48988.1"/>
    <property type="molecule type" value="Genomic_DNA"/>
</dbReference>
<proteinExistence type="predicted"/>
<sequence>MFGWKAKYQTERTEGNFYLDGMAVTTSLLIGRGEMDRDAKLIAYGIKKSMENFAERFNYHEKLKYLYELYPEIKNLKLEEI</sequence>
<organism evidence="1">
    <name type="scientific">Siphoviridae sp. ctnpt50</name>
    <dbReference type="NCBI Taxonomy" id="2827941"/>
    <lineage>
        <taxon>Viruses</taxon>
        <taxon>Duplodnaviria</taxon>
        <taxon>Heunggongvirae</taxon>
        <taxon>Uroviricota</taxon>
        <taxon>Caudoviricetes</taxon>
    </lineage>
</organism>
<accession>A0A8S5SD74</accession>